<protein>
    <submittedName>
        <fullName evidence="1">Uncharacterized protein</fullName>
    </submittedName>
</protein>
<organism evidence="1 2">
    <name type="scientific">Algoriphagus pacificus</name>
    <dbReference type="NCBI Taxonomy" id="2811234"/>
    <lineage>
        <taxon>Bacteria</taxon>
        <taxon>Pseudomonadati</taxon>
        <taxon>Bacteroidota</taxon>
        <taxon>Cytophagia</taxon>
        <taxon>Cytophagales</taxon>
        <taxon>Cyclobacteriaceae</taxon>
        <taxon>Algoriphagus</taxon>
    </lineage>
</organism>
<gene>
    <name evidence="1" type="ORF">J0A69_09020</name>
</gene>
<evidence type="ECO:0000313" key="1">
    <source>
        <dbReference type="EMBL" id="MBN7815568.1"/>
    </source>
</evidence>
<dbReference type="PROSITE" id="PS51257">
    <property type="entry name" value="PROKAR_LIPOPROTEIN"/>
    <property type="match status" value="1"/>
</dbReference>
<keyword evidence="2" id="KW-1185">Reference proteome</keyword>
<proteinExistence type="predicted"/>
<dbReference type="Proteomes" id="UP000664480">
    <property type="component" value="Unassembled WGS sequence"/>
</dbReference>
<dbReference type="RefSeq" id="WP_206586230.1">
    <property type="nucleotide sequence ID" value="NZ_JAFKCU010000002.1"/>
</dbReference>
<evidence type="ECO:0000313" key="2">
    <source>
        <dbReference type="Proteomes" id="UP000664480"/>
    </source>
</evidence>
<name>A0ABS3CER4_9BACT</name>
<sequence length="206" mass="23085">MKNYIQKPIGELLLLFLVIFSFSACISDVTNPDQPLDPNSNLEKVIDYPEAYPLENLRMDPGTLKMLADLRAATAKYHDIEVAMEDGYGLGSGCVSTPAGGMGFHYVNFAAVDGEYDPTMPEAVLYEMDKNGQMKLVAVEFVINKDEWDAENTEMPYFGMQAFDVKTGPIGPNNPLPFDNYQLHVWVWKHNPNGIFTMFNPKVTCN</sequence>
<dbReference type="EMBL" id="JAFKCU010000002">
    <property type="protein sequence ID" value="MBN7815568.1"/>
    <property type="molecule type" value="Genomic_DNA"/>
</dbReference>
<accession>A0ABS3CER4</accession>
<reference evidence="1 2" key="1">
    <citation type="submission" date="2021-03" db="EMBL/GenBank/DDBJ databases">
        <title>novel species isolated from a fishpond in China.</title>
        <authorList>
            <person name="Lu H."/>
            <person name="Cai Z."/>
        </authorList>
    </citation>
    <scope>NUCLEOTIDE SEQUENCE [LARGE SCALE GENOMIC DNA]</scope>
    <source>
        <strain evidence="1 2">YJ13C</strain>
    </source>
</reference>
<comment type="caution">
    <text evidence="1">The sequence shown here is derived from an EMBL/GenBank/DDBJ whole genome shotgun (WGS) entry which is preliminary data.</text>
</comment>